<dbReference type="Pfam" id="PF14520">
    <property type="entry name" value="HHH_5"/>
    <property type="match status" value="1"/>
</dbReference>
<evidence type="ECO:0000313" key="9">
    <source>
        <dbReference type="EMBL" id="KRT57427.1"/>
    </source>
</evidence>
<dbReference type="InterPro" id="IPR012340">
    <property type="entry name" value="NA-bd_OB-fold"/>
</dbReference>
<evidence type="ECO:0000259" key="7">
    <source>
        <dbReference type="SMART" id="SM00278"/>
    </source>
</evidence>
<comment type="subcellular location">
    <subcellularLocation>
        <location evidence="6">Cytoplasm</location>
    </subcellularLocation>
</comment>
<evidence type="ECO:0000313" key="10">
    <source>
        <dbReference type="Proteomes" id="UP000051276"/>
    </source>
</evidence>
<dbReference type="PATRIC" id="fig|54398.3.peg.1493"/>
<dbReference type="RefSeq" id="WP_057955238.1">
    <property type="nucleotide sequence ID" value="NZ_KQ556873.1"/>
</dbReference>
<feature type="domain" description="Helix-hairpin-helix DNA-binding motif class 1" evidence="7">
    <location>
        <begin position="108"/>
        <end position="127"/>
    </location>
</feature>
<keyword evidence="8" id="KW-0347">Helicase</keyword>
<dbReference type="EMBL" id="LDXT01000088">
    <property type="protein sequence ID" value="KRT54752.1"/>
    <property type="molecule type" value="Genomic_DNA"/>
</dbReference>
<comment type="function">
    <text evidence="6">The RuvA-RuvB-RuvC complex processes Holliday junction (HJ) DNA during genetic recombination and DNA repair, while the RuvA-RuvB complex plays an important role in the rescue of blocked DNA replication forks via replication fork reversal (RFR). RuvA specifically binds to HJ cruciform DNA, conferring on it an open structure. The RuvB hexamer acts as an ATP-dependent pump, pulling dsDNA into and through the RuvAB complex. HJ branch migration allows RuvC to scan DNA until it finds its consensus sequence, where it cleaves and resolves the cruciform DNA.</text>
</comment>
<organism evidence="8 11">
    <name type="scientific">endosymbiont of Ridgeia piscesae</name>
    <dbReference type="NCBI Taxonomy" id="54398"/>
    <lineage>
        <taxon>Bacteria</taxon>
        <taxon>Pseudomonadati</taxon>
        <taxon>Pseudomonadota</taxon>
        <taxon>Gammaproteobacteria</taxon>
        <taxon>sulfur-oxidizing symbionts</taxon>
    </lineage>
</organism>
<evidence type="ECO:0000256" key="2">
    <source>
        <dbReference type="ARBA" id="ARBA00022763"/>
    </source>
</evidence>
<evidence type="ECO:0000256" key="3">
    <source>
        <dbReference type="ARBA" id="ARBA00023125"/>
    </source>
</evidence>
<keyword evidence="4 6" id="KW-0233">DNA recombination</keyword>
<proteinExistence type="inferred from homology"/>
<dbReference type="InterPro" id="IPR036267">
    <property type="entry name" value="RuvA_C_sf"/>
</dbReference>
<dbReference type="SUPFAM" id="SSF47781">
    <property type="entry name" value="RuvA domain 2-like"/>
    <property type="match status" value="1"/>
</dbReference>
<dbReference type="InterPro" id="IPR010994">
    <property type="entry name" value="RuvA_2-like"/>
</dbReference>
<protein>
    <recommendedName>
        <fullName evidence="6">Holliday junction branch migration complex subunit RuvA</fullName>
    </recommendedName>
</protein>
<dbReference type="OrthoDB" id="5293449at2"/>
<comment type="caution">
    <text evidence="6">Lacks conserved residue(s) required for the propagation of feature annotation.</text>
</comment>
<dbReference type="AlphaFoldDB" id="A0A0T5YVS8"/>
<dbReference type="NCBIfam" id="TIGR00084">
    <property type="entry name" value="ruvA"/>
    <property type="match status" value="1"/>
</dbReference>
<dbReference type="InterPro" id="IPR013849">
    <property type="entry name" value="DNA_helicase_Holl-junc_RuvA_I"/>
</dbReference>
<keyword evidence="5 6" id="KW-0234">DNA repair</keyword>
<feature type="domain" description="Helix-hairpin-helix DNA-binding motif class 1" evidence="7">
    <location>
        <begin position="73"/>
        <end position="92"/>
    </location>
</feature>
<dbReference type="InterPro" id="IPR011114">
    <property type="entry name" value="RuvA_C"/>
</dbReference>
<comment type="caution">
    <text evidence="8">The sequence shown here is derived from an EMBL/GenBank/DDBJ whole genome shotgun (WGS) entry which is preliminary data.</text>
</comment>
<keyword evidence="11" id="KW-1185">Reference proteome</keyword>
<evidence type="ECO:0000256" key="5">
    <source>
        <dbReference type="ARBA" id="ARBA00023204"/>
    </source>
</evidence>
<dbReference type="Gene3D" id="1.10.150.20">
    <property type="entry name" value="5' to 3' exonuclease, C-terminal subdomain"/>
    <property type="match status" value="1"/>
</dbReference>
<dbReference type="HAMAP" id="MF_00031">
    <property type="entry name" value="DNA_HJ_migration_RuvA"/>
    <property type="match status" value="1"/>
</dbReference>
<feature type="region of interest" description="Domain I" evidence="6">
    <location>
        <begin position="1"/>
        <end position="64"/>
    </location>
</feature>
<keyword evidence="8" id="KW-0547">Nucleotide-binding</keyword>
<dbReference type="STRING" id="54398.Ga0074115_10957"/>
<dbReference type="EMBL" id="LMXI01000541">
    <property type="protein sequence ID" value="KRT57427.1"/>
    <property type="molecule type" value="Genomic_DNA"/>
</dbReference>
<evidence type="ECO:0000256" key="4">
    <source>
        <dbReference type="ARBA" id="ARBA00023172"/>
    </source>
</evidence>
<dbReference type="InterPro" id="IPR003583">
    <property type="entry name" value="Hlx-hairpin-Hlx_DNA-bd_motif"/>
</dbReference>
<keyword evidence="8" id="KW-0067">ATP-binding</keyword>
<evidence type="ECO:0000313" key="8">
    <source>
        <dbReference type="EMBL" id="KRT54752.1"/>
    </source>
</evidence>
<dbReference type="GO" id="GO:0006281">
    <property type="term" value="P:DNA repair"/>
    <property type="evidence" value="ECO:0007669"/>
    <property type="project" value="UniProtKB-UniRule"/>
</dbReference>
<dbReference type="SUPFAM" id="SSF50249">
    <property type="entry name" value="Nucleic acid-binding proteins"/>
    <property type="match status" value="1"/>
</dbReference>
<dbReference type="GO" id="GO:0009379">
    <property type="term" value="C:Holliday junction helicase complex"/>
    <property type="evidence" value="ECO:0007669"/>
    <property type="project" value="InterPro"/>
</dbReference>
<dbReference type="GO" id="GO:0009378">
    <property type="term" value="F:four-way junction helicase activity"/>
    <property type="evidence" value="ECO:0007669"/>
    <property type="project" value="InterPro"/>
</dbReference>
<evidence type="ECO:0000256" key="1">
    <source>
        <dbReference type="ARBA" id="ARBA00022490"/>
    </source>
</evidence>
<accession>A0A0T5YVS8</accession>
<comment type="subunit">
    <text evidence="6">Homotetramer. Forms an RuvA(8)-RuvB(12)-Holliday junction (HJ) complex. HJ DNA is sandwiched between 2 RuvA tetramers; dsDNA enters through RuvA and exits via RuvB. An RuvB hexamer assembles on each DNA strand where it exits the tetramer. Each RuvB hexamer is contacted by two RuvA subunits (via domain III) on 2 adjacent RuvB subunits; this complex drives branch migration. In the full resolvosome a probable DNA-RuvA(4)-RuvB(12)-RuvC(2) complex forms which resolves the HJ.</text>
</comment>
<dbReference type="InterPro" id="IPR000085">
    <property type="entry name" value="RuvA"/>
</dbReference>
<comment type="similarity">
    <text evidence="6">Belongs to the RuvA family.</text>
</comment>
<keyword evidence="2 6" id="KW-0227">DNA damage</keyword>
<dbReference type="Pfam" id="PF01330">
    <property type="entry name" value="RuvA_N"/>
    <property type="match status" value="1"/>
</dbReference>
<gene>
    <name evidence="6" type="primary">ruvA</name>
    <name evidence="8" type="ORF">Ga0074115_10957</name>
    <name evidence="9" type="ORF">Ga0076813_11533</name>
</gene>
<keyword evidence="3 6" id="KW-0238">DNA-binding</keyword>
<sequence>MIGRLRGEIAIKQAPHLLLDVNGVGYEIEAPMSTFFKLPESGQQTTLYTHLAVRDDAHVLYGFATESERAMFRSLLKVNGVGAKMALGILSGMSAEAFAQCVEAEDVASLVRLPGIGKKTAQRLIVEMRDRLGDMLGGSAPAVAGVMESGRPQTPVSDAVAALVSLGYKAPDASRMVKAVAQQGMASEALIRAALQNTAHKG</sequence>
<dbReference type="SMART" id="SM00278">
    <property type="entry name" value="HhH1"/>
    <property type="match status" value="2"/>
</dbReference>
<dbReference type="Proteomes" id="UP000051634">
    <property type="component" value="Unassembled WGS sequence"/>
</dbReference>
<comment type="domain">
    <text evidence="6">Has three domains with a flexible linker between the domains II and III and assumes an 'L' shape. Domain III is highly mobile and contacts RuvB.</text>
</comment>
<dbReference type="Proteomes" id="UP000051276">
    <property type="component" value="Unassembled WGS sequence"/>
</dbReference>
<dbReference type="Gene3D" id="1.10.8.10">
    <property type="entry name" value="DNA helicase RuvA subunit, C-terminal domain"/>
    <property type="match status" value="1"/>
</dbReference>
<dbReference type="GO" id="GO:0000400">
    <property type="term" value="F:four-way junction DNA binding"/>
    <property type="evidence" value="ECO:0007669"/>
    <property type="project" value="UniProtKB-UniRule"/>
</dbReference>
<reference evidence="10 11" key="1">
    <citation type="submission" date="2015-11" db="EMBL/GenBank/DDBJ databases">
        <title>The genome of Candidatus Endoriftia persephone in Ridgeia piscesae and population structure of the North Eastern Pacific vestimentiferan symbionts.</title>
        <authorList>
            <person name="Perez M."/>
            <person name="Juniper K.S."/>
        </authorList>
    </citation>
    <scope>NUCLEOTIDE SEQUENCE [LARGE SCALE GENOMIC DNA]</scope>
    <source>
        <strain evidence="9">Ind10</strain>
        <strain evidence="8">Ind11</strain>
    </source>
</reference>
<evidence type="ECO:0000313" key="11">
    <source>
        <dbReference type="Proteomes" id="UP000051634"/>
    </source>
</evidence>
<dbReference type="Gene3D" id="2.40.50.140">
    <property type="entry name" value="Nucleic acid-binding proteins"/>
    <property type="match status" value="1"/>
</dbReference>
<dbReference type="Pfam" id="PF07499">
    <property type="entry name" value="RuvA_C"/>
    <property type="match status" value="1"/>
</dbReference>
<name>A0A0T5YVS8_9GAMM</name>
<keyword evidence="8" id="KW-0378">Hydrolase</keyword>
<dbReference type="GO" id="GO:0005524">
    <property type="term" value="F:ATP binding"/>
    <property type="evidence" value="ECO:0007669"/>
    <property type="project" value="InterPro"/>
</dbReference>
<evidence type="ECO:0000256" key="6">
    <source>
        <dbReference type="HAMAP-Rule" id="MF_00031"/>
    </source>
</evidence>
<keyword evidence="1 6" id="KW-0963">Cytoplasm</keyword>
<feature type="region of interest" description="Domain III" evidence="6">
    <location>
        <begin position="152"/>
        <end position="202"/>
    </location>
</feature>
<dbReference type="CDD" id="cd14332">
    <property type="entry name" value="UBA_RuvA_C"/>
    <property type="match status" value="1"/>
</dbReference>
<dbReference type="GO" id="GO:0048476">
    <property type="term" value="C:Holliday junction resolvase complex"/>
    <property type="evidence" value="ECO:0007669"/>
    <property type="project" value="UniProtKB-UniRule"/>
</dbReference>
<dbReference type="SUPFAM" id="SSF46929">
    <property type="entry name" value="DNA helicase RuvA subunit, C-terminal domain"/>
    <property type="match status" value="1"/>
</dbReference>
<dbReference type="GO" id="GO:0005737">
    <property type="term" value="C:cytoplasm"/>
    <property type="evidence" value="ECO:0007669"/>
    <property type="project" value="UniProtKB-SubCell"/>
</dbReference>
<dbReference type="GO" id="GO:0006310">
    <property type="term" value="P:DNA recombination"/>
    <property type="evidence" value="ECO:0007669"/>
    <property type="project" value="UniProtKB-UniRule"/>
</dbReference>